<accession>A0A0D1CX90</accession>
<dbReference type="InterPro" id="IPR009072">
    <property type="entry name" value="Histone-fold"/>
</dbReference>
<dbReference type="PANTHER" id="PTHR10252">
    <property type="entry name" value="HISTONE-LIKE TRANSCRIPTION FACTOR CCAAT-RELATED"/>
    <property type="match status" value="1"/>
</dbReference>
<evidence type="ECO:0000259" key="4">
    <source>
        <dbReference type="Pfam" id="PF00808"/>
    </source>
</evidence>
<evidence type="ECO:0000313" key="5">
    <source>
        <dbReference type="EMBL" id="KIS70988.1"/>
    </source>
</evidence>
<dbReference type="GO" id="GO:0017054">
    <property type="term" value="C:negative cofactor 2 complex"/>
    <property type="evidence" value="ECO:0000318"/>
    <property type="project" value="GO_Central"/>
</dbReference>
<dbReference type="AlphaFoldDB" id="A0A0D1CX90"/>
<dbReference type="RefSeq" id="XP_011386917.1">
    <property type="nucleotide sequence ID" value="XM_011388615.1"/>
</dbReference>
<dbReference type="InterPro" id="IPR050568">
    <property type="entry name" value="Transcr_DNA_Rep_Reg"/>
</dbReference>
<feature type="region of interest" description="Disordered" evidence="3">
    <location>
        <begin position="93"/>
        <end position="125"/>
    </location>
</feature>
<dbReference type="GO" id="GO:0016251">
    <property type="term" value="F:RNA polymerase II general transcription initiation factor activity"/>
    <property type="evidence" value="ECO:0000318"/>
    <property type="project" value="GO_Central"/>
</dbReference>
<dbReference type="InterPro" id="IPR003958">
    <property type="entry name" value="CBFA_NFYB_domain"/>
</dbReference>
<name>A0A0D1CX90_MYCMD</name>
<dbReference type="FunFam" id="1.10.20.10:FF:000036">
    <property type="entry name" value="CBF/NF-Y family transcription factor"/>
    <property type="match status" value="1"/>
</dbReference>
<dbReference type="OrthoDB" id="653904at2759"/>
<evidence type="ECO:0000256" key="2">
    <source>
        <dbReference type="ARBA" id="ARBA00023242"/>
    </source>
</evidence>
<dbReference type="PANTHER" id="PTHR10252:SF5">
    <property type="entry name" value="DR1-ASSOCIATED COREPRESSOR"/>
    <property type="match status" value="1"/>
</dbReference>
<dbReference type="Proteomes" id="UP000000561">
    <property type="component" value="Chromosome 2"/>
</dbReference>
<dbReference type="InParanoid" id="A0A0D1CX90"/>
<organism evidence="5 6">
    <name type="scientific">Mycosarcoma maydis</name>
    <name type="common">Corn smut fungus</name>
    <name type="synonym">Ustilago maydis</name>
    <dbReference type="NCBI Taxonomy" id="5270"/>
    <lineage>
        <taxon>Eukaryota</taxon>
        <taxon>Fungi</taxon>
        <taxon>Dikarya</taxon>
        <taxon>Basidiomycota</taxon>
        <taxon>Ustilaginomycotina</taxon>
        <taxon>Ustilaginomycetes</taxon>
        <taxon>Ustilaginales</taxon>
        <taxon>Ustilaginaceae</taxon>
        <taxon>Mycosarcoma</taxon>
    </lineage>
</organism>
<evidence type="ECO:0000256" key="1">
    <source>
        <dbReference type="ARBA" id="ARBA00004123"/>
    </source>
</evidence>
<dbReference type="FunCoup" id="A0A0D1CX90">
    <property type="interactions" value="392"/>
</dbReference>
<gene>
    <name evidence="5" type="ORF">UMAG_00906</name>
</gene>
<evidence type="ECO:0000256" key="3">
    <source>
        <dbReference type="SAM" id="MobiDB-lite"/>
    </source>
</evidence>
<dbReference type="Pfam" id="PF00808">
    <property type="entry name" value="CBFD_NFYB_HMF"/>
    <property type="match status" value="1"/>
</dbReference>
<dbReference type="CDD" id="cd22906">
    <property type="entry name" value="HFD_DRAP1"/>
    <property type="match status" value="1"/>
</dbReference>
<dbReference type="SUPFAM" id="SSF47113">
    <property type="entry name" value="Histone-fold"/>
    <property type="match status" value="1"/>
</dbReference>
<proteinExistence type="predicted"/>
<dbReference type="VEuPathDB" id="FungiDB:UMAG_00906"/>
<sequence length="125" mass="13620">MVKRSAQCKFPVARIKKIMQADEDVGKVAQATPVLISKALELFMASIVEETVKETRSRGAKKMTPYHVKRTVHTNETFDFLKDIVAKVPDPVETDSSAAATATAAAGDNRGGKRRKTAKNADESD</sequence>
<feature type="domain" description="Transcription factor CBF/NF-Y/archaeal histone" evidence="4">
    <location>
        <begin position="9"/>
        <end position="70"/>
    </location>
</feature>
<protein>
    <recommendedName>
        <fullName evidence="4">Transcription factor CBF/NF-Y/archaeal histone domain-containing protein</fullName>
    </recommendedName>
</protein>
<dbReference type="STRING" id="237631.A0A0D1CX90"/>
<dbReference type="GO" id="GO:0046982">
    <property type="term" value="F:protein heterodimerization activity"/>
    <property type="evidence" value="ECO:0007669"/>
    <property type="project" value="InterPro"/>
</dbReference>
<reference evidence="5 6" key="1">
    <citation type="journal article" date="2006" name="Nature">
        <title>Insights from the genome of the biotrophic fungal plant pathogen Ustilago maydis.</title>
        <authorList>
            <person name="Kamper J."/>
            <person name="Kahmann R."/>
            <person name="Bolker M."/>
            <person name="Ma L.J."/>
            <person name="Brefort T."/>
            <person name="Saville B.J."/>
            <person name="Banuett F."/>
            <person name="Kronstad J.W."/>
            <person name="Gold S.E."/>
            <person name="Muller O."/>
            <person name="Perlin M.H."/>
            <person name="Wosten H.A."/>
            <person name="de Vries R."/>
            <person name="Ruiz-Herrera J."/>
            <person name="Reynaga-Pena C.G."/>
            <person name="Snetselaar K."/>
            <person name="McCann M."/>
            <person name="Perez-Martin J."/>
            <person name="Feldbrugge M."/>
            <person name="Basse C.W."/>
            <person name="Steinberg G."/>
            <person name="Ibeas J.I."/>
            <person name="Holloman W."/>
            <person name="Guzman P."/>
            <person name="Farman M."/>
            <person name="Stajich J.E."/>
            <person name="Sentandreu R."/>
            <person name="Gonzalez-Prieto J.M."/>
            <person name="Kennell J.C."/>
            <person name="Molina L."/>
            <person name="Schirawski J."/>
            <person name="Mendoza-Mendoza A."/>
            <person name="Greilinger D."/>
            <person name="Munch K."/>
            <person name="Rossel N."/>
            <person name="Scherer M."/>
            <person name="Vranes M."/>
            <person name="Ladendorf O."/>
            <person name="Vincon V."/>
            <person name="Fuchs U."/>
            <person name="Sandrock B."/>
            <person name="Meng S."/>
            <person name="Ho E.C."/>
            <person name="Cahill M.J."/>
            <person name="Boyce K.J."/>
            <person name="Klose J."/>
            <person name="Klosterman S.J."/>
            <person name="Deelstra H.J."/>
            <person name="Ortiz-Castellanos L."/>
            <person name="Li W."/>
            <person name="Sanchez-Alonso P."/>
            <person name="Schreier P.H."/>
            <person name="Hauser-Hahn I."/>
            <person name="Vaupel M."/>
            <person name="Koopmann E."/>
            <person name="Friedrich G."/>
            <person name="Voss H."/>
            <person name="Schluter T."/>
            <person name="Margolis J."/>
            <person name="Platt D."/>
            <person name="Swimmer C."/>
            <person name="Gnirke A."/>
            <person name="Chen F."/>
            <person name="Vysotskaia V."/>
            <person name="Mannhaupt G."/>
            <person name="Guldener U."/>
            <person name="Munsterkotter M."/>
            <person name="Haase D."/>
            <person name="Oesterheld M."/>
            <person name="Mewes H.W."/>
            <person name="Mauceli E.W."/>
            <person name="DeCaprio D."/>
            <person name="Wade C.M."/>
            <person name="Butler J."/>
            <person name="Young S."/>
            <person name="Jaffe D.B."/>
            <person name="Calvo S."/>
            <person name="Nusbaum C."/>
            <person name="Galagan J."/>
            <person name="Birren B.W."/>
        </authorList>
    </citation>
    <scope>NUCLEOTIDE SEQUENCE [LARGE SCALE GENOMIC DNA]</scope>
    <source>
        <strain evidence="6">DSM 14603 / FGSC 9021 / UM521</strain>
    </source>
</reference>
<dbReference type="KEGG" id="uma:UMAG_00906"/>
<comment type="subcellular location">
    <subcellularLocation>
        <location evidence="1">Nucleus</location>
    </subcellularLocation>
</comment>
<evidence type="ECO:0000313" key="6">
    <source>
        <dbReference type="Proteomes" id="UP000000561"/>
    </source>
</evidence>
<dbReference type="Gene3D" id="1.10.20.10">
    <property type="entry name" value="Histone, subunit A"/>
    <property type="match status" value="1"/>
</dbReference>
<keyword evidence="6" id="KW-1185">Reference proteome</keyword>
<keyword evidence="2" id="KW-0539">Nucleus</keyword>
<dbReference type="eggNOG" id="KOG1659">
    <property type="taxonomic scope" value="Eukaryota"/>
</dbReference>
<dbReference type="GeneID" id="23562073"/>
<dbReference type="EMBL" id="CM003141">
    <property type="protein sequence ID" value="KIS70988.1"/>
    <property type="molecule type" value="Genomic_DNA"/>
</dbReference>
<dbReference type="GO" id="GO:0005634">
    <property type="term" value="C:nucleus"/>
    <property type="evidence" value="ECO:0000318"/>
    <property type="project" value="GO_Central"/>
</dbReference>
<dbReference type="GO" id="GO:0006366">
    <property type="term" value="P:transcription by RNA polymerase II"/>
    <property type="evidence" value="ECO:0000318"/>
    <property type="project" value="GO_Central"/>
</dbReference>
<dbReference type="GO" id="GO:0001046">
    <property type="term" value="F:core promoter sequence-specific DNA binding"/>
    <property type="evidence" value="ECO:0000318"/>
    <property type="project" value="GO_Central"/>
</dbReference>